<feature type="transmembrane region" description="Helical" evidence="1">
    <location>
        <begin position="68"/>
        <end position="87"/>
    </location>
</feature>
<reference evidence="2" key="1">
    <citation type="journal article" date="2019" name="Microbiol. Resour. Announc.">
        <title>Complete Genome Sequence of Rubrobacter xylanophilus Strain AA3-22, Isolated from Arima Onsen in Japan.</title>
        <authorList>
            <person name="Tomariguchi N."/>
            <person name="Miyazaki K."/>
        </authorList>
    </citation>
    <scope>NUCLEOTIDE SEQUENCE [LARGE SCALE GENOMIC DNA]</scope>
    <source>
        <strain evidence="2">AA3-22</strain>
    </source>
</reference>
<dbReference type="RefSeq" id="WP_143528048.1">
    <property type="nucleotide sequence ID" value="NZ_AP019791.1"/>
</dbReference>
<name>A0A510HN32_9ACTN</name>
<dbReference type="Proteomes" id="UP000318065">
    <property type="component" value="Chromosome"/>
</dbReference>
<evidence type="ECO:0000256" key="1">
    <source>
        <dbReference type="SAM" id="Phobius"/>
    </source>
</evidence>
<dbReference type="OrthoDB" id="4569917at2"/>
<dbReference type="EMBL" id="AP019791">
    <property type="protein sequence ID" value="BBL80043.1"/>
    <property type="molecule type" value="Genomic_DNA"/>
</dbReference>
<proteinExistence type="predicted"/>
<sequence>MAGSLLRGAMAGAAGTVALNAATYADMALRGRPASGVPAEVASRLAGKVGLDLSAGDEEATANRKSGLGALLGLATGLGVGAAYGLLGRRGDLRDGLMLGLAAMAASDAPAAALGVTDPREWGVEAWVADLLPHLLYGVVTAATWSELRP</sequence>
<keyword evidence="1" id="KW-0472">Membrane</keyword>
<evidence type="ECO:0000313" key="3">
    <source>
        <dbReference type="Proteomes" id="UP000318065"/>
    </source>
</evidence>
<gene>
    <name evidence="2" type="ORF">RxyAA322_18970</name>
</gene>
<evidence type="ECO:0000313" key="2">
    <source>
        <dbReference type="EMBL" id="BBL80043.1"/>
    </source>
</evidence>
<keyword evidence="1" id="KW-0812">Transmembrane</keyword>
<keyword evidence="1" id="KW-1133">Transmembrane helix</keyword>
<accession>A0A510HN32</accession>
<dbReference type="AlphaFoldDB" id="A0A510HN32"/>
<keyword evidence="3" id="KW-1185">Reference proteome</keyword>
<protein>
    <submittedName>
        <fullName evidence="2">Uncharacterized protein</fullName>
    </submittedName>
</protein>
<organism evidence="2 3">
    <name type="scientific">Rubrobacter xylanophilus</name>
    <dbReference type="NCBI Taxonomy" id="49319"/>
    <lineage>
        <taxon>Bacteria</taxon>
        <taxon>Bacillati</taxon>
        <taxon>Actinomycetota</taxon>
        <taxon>Rubrobacteria</taxon>
        <taxon>Rubrobacterales</taxon>
        <taxon>Rubrobacteraceae</taxon>
        <taxon>Rubrobacter</taxon>
    </lineage>
</organism>